<feature type="transmembrane region" description="Helical" evidence="6">
    <location>
        <begin position="407"/>
        <end position="428"/>
    </location>
</feature>
<feature type="signal peptide" evidence="7">
    <location>
        <begin position="1"/>
        <end position="32"/>
    </location>
</feature>
<keyword evidence="4" id="KW-0720">Serine protease</keyword>
<keyword evidence="7" id="KW-0732">Signal</keyword>
<dbReference type="EMBL" id="FONV01000008">
    <property type="protein sequence ID" value="SFF29399.1"/>
    <property type="molecule type" value="Genomic_DNA"/>
</dbReference>
<keyword evidence="6" id="KW-0472">Membrane</keyword>
<evidence type="ECO:0000256" key="4">
    <source>
        <dbReference type="ARBA" id="ARBA00022825"/>
    </source>
</evidence>
<evidence type="ECO:0000256" key="3">
    <source>
        <dbReference type="ARBA" id="ARBA00022801"/>
    </source>
</evidence>
<dbReference type="InterPro" id="IPR050131">
    <property type="entry name" value="Peptidase_S8_subtilisin-like"/>
</dbReference>
<dbReference type="PRINTS" id="PR00723">
    <property type="entry name" value="SUBTILISIN"/>
</dbReference>
<evidence type="ECO:0000256" key="5">
    <source>
        <dbReference type="PROSITE-ProRule" id="PRU01240"/>
    </source>
</evidence>
<reference evidence="9 10" key="1">
    <citation type="submission" date="2016-10" db="EMBL/GenBank/DDBJ databases">
        <authorList>
            <person name="de Groot N.N."/>
        </authorList>
    </citation>
    <scope>NUCLEOTIDE SEQUENCE [LARGE SCALE GENOMIC DNA]</scope>
    <source>
        <strain evidence="9 10">DSM 43019</strain>
    </source>
</reference>
<dbReference type="PROSITE" id="PS51892">
    <property type="entry name" value="SUBTILASE"/>
    <property type="match status" value="1"/>
</dbReference>
<dbReference type="InterPro" id="IPR036852">
    <property type="entry name" value="Peptidase_S8/S53_dom_sf"/>
</dbReference>
<organism evidence="9 10">
    <name type="scientific">Actinoplanes philippinensis</name>
    <dbReference type="NCBI Taxonomy" id="35752"/>
    <lineage>
        <taxon>Bacteria</taxon>
        <taxon>Bacillati</taxon>
        <taxon>Actinomycetota</taxon>
        <taxon>Actinomycetes</taxon>
        <taxon>Micromonosporales</taxon>
        <taxon>Micromonosporaceae</taxon>
        <taxon>Actinoplanes</taxon>
    </lineage>
</organism>
<dbReference type="STRING" id="35752.SAMN05421541_108221"/>
<comment type="caution">
    <text evidence="5">Lacks conserved residue(s) required for the propagation of feature annotation.</text>
</comment>
<proteinExistence type="inferred from homology"/>
<evidence type="ECO:0000313" key="10">
    <source>
        <dbReference type="Proteomes" id="UP000199645"/>
    </source>
</evidence>
<keyword evidence="2" id="KW-0645">Protease</keyword>
<dbReference type="Proteomes" id="UP000199645">
    <property type="component" value="Unassembled WGS sequence"/>
</dbReference>
<feature type="domain" description="Peptidase S8/S53" evidence="8">
    <location>
        <begin position="156"/>
        <end position="368"/>
    </location>
</feature>
<dbReference type="InterPro" id="IPR015500">
    <property type="entry name" value="Peptidase_S8_subtilisin-rel"/>
</dbReference>
<dbReference type="AlphaFoldDB" id="A0A1I2HI89"/>
<evidence type="ECO:0000259" key="8">
    <source>
        <dbReference type="Pfam" id="PF00082"/>
    </source>
</evidence>
<dbReference type="PANTHER" id="PTHR43806:SF11">
    <property type="entry name" value="CEREVISIN-RELATED"/>
    <property type="match status" value="1"/>
</dbReference>
<sequence>MVRAMPATTRPVALVVAAVVATVTGSALPARAEPPADAVRNQYFYTVTRGHQGAPENLREIAERFLGDPQRAGEILELNVGRVQPDGGRLTGLDDLKPGWRLVLPWDAVGAEVEHGPLPADAARPSKCRWSTAVPDAASWGQSLLTPSGAWTVADGSGVKVAIVGSGVDGSAPGLAGRVLAGTDVAGGTGRGDDSCTGSGTALAGIVAGDDGAAGRTFGVAPGAKVIPVKAGATKPAPALAATAIEVAASSGAGVLLVGATVDAANPQVSAAIKEAIAGDVVVVIPAAAAAPAVDGLLRVGAAGRDGRPSTSVAADLLAPGAEVATIGRAGTGPEYAAAFVAGTIALVRSAHPGMSAVQVTRRVLDTVAGGVVAPVAAVTTPAAVEPAAVAAPEPAPRSGLGTLGTVLIAVAIGLGVLVTMLLVAHLWRRRPAALSPPGRAG</sequence>
<evidence type="ECO:0000313" key="9">
    <source>
        <dbReference type="EMBL" id="SFF29399.1"/>
    </source>
</evidence>
<dbReference type="GO" id="GO:0006508">
    <property type="term" value="P:proteolysis"/>
    <property type="evidence" value="ECO:0007669"/>
    <property type="project" value="UniProtKB-KW"/>
</dbReference>
<dbReference type="PANTHER" id="PTHR43806">
    <property type="entry name" value="PEPTIDASE S8"/>
    <property type="match status" value="1"/>
</dbReference>
<gene>
    <name evidence="9" type="ORF">SAMN05421541_108221</name>
</gene>
<dbReference type="OrthoDB" id="8444614at2"/>
<protein>
    <submittedName>
        <fullName evidence="9">Subtilase family protein</fullName>
    </submittedName>
</protein>
<keyword evidence="3" id="KW-0378">Hydrolase</keyword>
<dbReference type="GO" id="GO:0004252">
    <property type="term" value="F:serine-type endopeptidase activity"/>
    <property type="evidence" value="ECO:0007669"/>
    <property type="project" value="InterPro"/>
</dbReference>
<keyword evidence="6" id="KW-1133">Transmembrane helix</keyword>
<keyword evidence="10" id="KW-1185">Reference proteome</keyword>
<evidence type="ECO:0000256" key="2">
    <source>
        <dbReference type="ARBA" id="ARBA00022670"/>
    </source>
</evidence>
<keyword evidence="6" id="KW-0812">Transmembrane</keyword>
<feature type="chain" id="PRO_5011756033" evidence="7">
    <location>
        <begin position="33"/>
        <end position="442"/>
    </location>
</feature>
<evidence type="ECO:0000256" key="6">
    <source>
        <dbReference type="SAM" id="Phobius"/>
    </source>
</evidence>
<dbReference type="Gene3D" id="3.40.50.200">
    <property type="entry name" value="Peptidase S8/S53 domain"/>
    <property type="match status" value="1"/>
</dbReference>
<name>A0A1I2HI89_9ACTN</name>
<evidence type="ECO:0000256" key="1">
    <source>
        <dbReference type="ARBA" id="ARBA00011073"/>
    </source>
</evidence>
<accession>A0A1I2HI89</accession>
<dbReference type="Pfam" id="PF00082">
    <property type="entry name" value="Peptidase_S8"/>
    <property type="match status" value="1"/>
</dbReference>
<dbReference type="InterPro" id="IPR000209">
    <property type="entry name" value="Peptidase_S8/S53_dom"/>
</dbReference>
<evidence type="ECO:0000256" key="7">
    <source>
        <dbReference type="SAM" id="SignalP"/>
    </source>
</evidence>
<comment type="similarity">
    <text evidence="1 5">Belongs to the peptidase S8 family.</text>
</comment>
<dbReference type="SUPFAM" id="SSF52743">
    <property type="entry name" value="Subtilisin-like"/>
    <property type="match status" value="1"/>
</dbReference>